<evidence type="ECO:0000313" key="2">
    <source>
        <dbReference type="EMBL" id="KAK4438564.1"/>
    </source>
</evidence>
<name>A0AAE1YYC8_9LAMI</name>
<dbReference type="Proteomes" id="UP001293254">
    <property type="component" value="Unassembled WGS sequence"/>
</dbReference>
<reference evidence="2" key="1">
    <citation type="submission" date="2020-06" db="EMBL/GenBank/DDBJ databases">
        <authorList>
            <person name="Li T."/>
            <person name="Hu X."/>
            <person name="Zhang T."/>
            <person name="Song X."/>
            <person name="Zhang H."/>
            <person name="Dai N."/>
            <person name="Sheng W."/>
            <person name="Hou X."/>
            <person name="Wei L."/>
        </authorList>
    </citation>
    <scope>NUCLEOTIDE SEQUENCE</scope>
    <source>
        <strain evidence="2">3651</strain>
        <tissue evidence="2">Leaf</tissue>
    </source>
</reference>
<reference evidence="2" key="2">
    <citation type="journal article" date="2024" name="Plant">
        <title>Genomic evolution and insights into agronomic trait innovations of Sesamum species.</title>
        <authorList>
            <person name="Miao H."/>
            <person name="Wang L."/>
            <person name="Qu L."/>
            <person name="Liu H."/>
            <person name="Sun Y."/>
            <person name="Le M."/>
            <person name="Wang Q."/>
            <person name="Wei S."/>
            <person name="Zheng Y."/>
            <person name="Lin W."/>
            <person name="Duan Y."/>
            <person name="Cao H."/>
            <person name="Xiong S."/>
            <person name="Wang X."/>
            <person name="Wei L."/>
            <person name="Li C."/>
            <person name="Ma Q."/>
            <person name="Ju M."/>
            <person name="Zhao R."/>
            <person name="Li G."/>
            <person name="Mu C."/>
            <person name="Tian Q."/>
            <person name="Mei H."/>
            <person name="Zhang T."/>
            <person name="Gao T."/>
            <person name="Zhang H."/>
        </authorList>
    </citation>
    <scope>NUCLEOTIDE SEQUENCE</scope>
    <source>
        <strain evidence="2">3651</strain>
    </source>
</reference>
<dbReference type="EMBL" id="JACGWO010000001">
    <property type="protein sequence ID" value="KAK4438564.1"/>
    <property type="molecule type" value="Genomic_DNA"/>
</dbReference>
<feature type="region of interest" description="Disordered" evidence="1">
    <location>
        <begin position="84"/>
        <end position="137"/>
    </location>
</feature>
<proteinExistence type="predicted"/>
<protein>
    <submittedName>
        <fullName evidence="2">Uncharacterized protein</fullName>
    </submittedName>
</protein>
<gene>
    <name evidence="2" type="ORF">Salat_0190900</name>
</gene>
<comment type="caution">
    <text evidence="2">The sequence shown here is derived from an EMBL/GenBank/DDBJ whole genome shotgun (WGS) entry which is preliminary data.</text>
</comment>
<keyword evidence="3" id="KW-1185">Reference proteome</keyword>
<dbReference type="AlphaFoldDB" id="A0AAE1YYC8"/>
<evidence type="ECO:0000256" key="1">
    <source>
        <dbReference type="SAM" id="MobiDB-lite"/>
    </source>
</evidence>
<accession>A0AAE1YYC8</accession>
<evidence type="ECO:0000313" key="3">
    <source>
        <dbReference type="Proteomes" id="UP001293254"/>
    </source>
</evidence>
<sequence>MPPNHNGLHFGFCLVNVKRENDWEDDDVFFNRAGTCLDDEWVHNGPPLSEDSSHNNSYGQLDDSGNDDPSWWAFIPEYYASDSGTTSVNKHPSTIRHLAMSGYGTPNNQSPQKETTTPSSYASNDPDLRNETPCPYMPKYLRRCQPKKLKF</sequence>
<feature type="compositionally biased region" description="Polar residues" evidence="1">
    <location>
        <begin position="104"/>
        <end position="123"/>
    </location>
</feature>
<organism evidence="2 3">
    <name type="scientific">Sesamum alatum</name>
    <dbReference type="NCBI Taxonomy" id="300844"/>
    <lineage>
        <taxon>Eukaryota</taxon>
        <taxon>Viridiplantae</taxon>
        <taxon>Streptophyta</taxon>
        <taxon>Embryophyta</taxon>
        <taxon>Tracheophyta</taxon>
        <taxon>Spermatophyta</taxon>
        <taxon>Magnoliopsida</taxon>
        <taxon>eudicotyledons</taxon>
        <taxon>Gunneridae</taxon>
        <taxon>Pentapetalae</taxon>
        <taxon>asterids</taxon>
        <taxon>lamiids</taxon>
        <taxon>Lamiales</taxon>
        <taxon>Pedaliaceae</taxon>
        <taxon>Sesamum</taxon>
    </lineage>
</organism>